<organism evidence="13 14">
    <name type="scientific">Pogonophryne albipinna</name>
    <dbReference type="NCBI Taxonomy" id="1090488"/>
    <lineage>
        <taxon>Eukaryota</taxon>
        <taxon>Metazoa</taxon>
        <taxon>Chordata</taxon>
        <taxon>Craniata</taxon>
        <taxon>Vertebrata</taxon>
        <taxon>Euteleostomi</taxon>
        <taxon>Actinopterygii</taxon>
        <taxon>Neopterygii</taxon>
        <taxon>Teleostei</taxon>
        <taxon>Neoteleostei</taxon>
        <taxon>Acanthomorphata</taxon>
        <taxon>Eupercaria</taxon>
        <taxon>Perciformes</taxon>
        <taxon>Notothenioidei</taxon>
        <taxon>Pogonophryne</taxon>
    </lineage>
</organism>
<accession>A0AAD6F2E0</accession>
<dbReference type="InterPro" id="IPR007307">
    <property type="entry name" value="Ltv1"/>
</dbReference>
<dbReference type="InterPro" id="IPR001300">
    <property type="entry name" value="Peptidase_C2_calpain_cat"/>
</dbReference>
<dbReference type="PANTHER" id="PTHR10183:SF385">
    <property type="entry name" value="CALPAIN-9"/>
    <property type="match status" value="1"/>
</dbReference>
<evidence type="ECO:0000259" key="11">
    <source>
        <dbReference type="PROSITE" id="PS50203"/>
    </source>
</evidence>
<sequence>MPVLSSLSGQGSDPKRPVNTQSDGKTFEELRHECLLKGVLFEDRDFPAEDSSLYYSQSVPVNIEWKRPKEICENPKFIVGGADRTDICQGQLGDCWLLAAIASLTLKKDAMARVVPPNQDFDNRYAGIFHFQFWNHNQWLDVVVDDRLPAVRNKLIMVHSASNDEFWSALLEKAYAKLHGSYESLKGGSTMEAMEDFTGGVGEVYETKKAPDNLFHIMKKAMDRGSMMGCSIDITSSAESEAKTSTGLVKGHAYSITGLEEVAVRGQKVQLIRIRNPWGQVEWNGPWSDNSREWGYVSAADKNRLLQNSDDGEFWMEFEDFKKNYDKAEICNMTPDSLTDDTKRHWEVNMLEGNWIRGSTAGGCRNFIDTFWTNPQFKLELEDADDEDDVCSVMIALMQKNRRKLRKEGMDLETIGFALYEAPDGEDQAGKDFFRYHPSKARSKTYVNMREISERFTLPPGKYLLVPTTFQPHHEADFIIRIFSEKKAGALELGSNVDADLPDPPMPSEPDEETDEEKGLRRLFEALAGDDEAISVRELKEMLDGVLSRRKEIKFDGLSLSTCHSIINLMDVSYFKRQITFILDQVDNTGQLEFQEFKVFWEKMKKWIMLFLSFDTDRSGKMSSYELRIALKAAGMQLDNKLLQLVGLRFADENYDIDFDDYLTCIVRLENMFRAFQAMDQRKSGRVKMNIMQPHRKKKSFIEKKKAVTFHLVHRSQRDPLAADEKAPQHVLLQTGKVDVDKQLEQQREFGVFFDDNYNYLQHLKEPSTPFELEEVTVLPASTLNLPSSVFASEFEEEVGLLNKAAPISGPRPDLDPDIVAALDEDFDYDNPENQLDDDFIMKANVMCGAMEVERNEQLTLLDDRFEKFYEQFDDDEIGALDNAELEGFIQPDSARLEEVIKDYFIQKGKEYLRPDDLGTYSNIYNRPKLIQEPQRTKPIRVSQKTGIPLDVLPTKGLTAKQAERMIRINDSDLPRERRVEKKANQTAFKEEKVRQEKQMLSLRANVQGMKL</sequence>
<keyword evidence="5 9" id="KW-0378">Hydrolase</keyword>
<dbReference type="SMART" id="SM00230">
    <property type="entry name" value="CysPc"/>
    <property type="match status" value="1"/>
</dbReference>
<dbReference type="FunFam" id="3.90.70.10:FF:000001">
    <property type="entry name" value="Calpain-1 catalytic subunit"/>
    <property type="match status" value="1"/>
</dbReference>
<dbReference type="InterPro" id="IPR022682">
    <property type="entry name" value="Calpain_domain_III"/>
</dbReference>
<dbReference type="Gene3D" id="2.60.120.380">
    <property type="match status" value="1"/>
</dbReference>
<comment type="caution">
    <text evidence="13">The sequence shown here is derived from an EMBL/GenBank/DDBJ whole genome shotgun (WGS) entry which is preliminary data.</text>
</comment>
<dbReference type="SUPFAM" id="SSF54001">
    <property type="entry name" value="Cysteine proteinases"/>
    <property type="match status" value="1"/>
</dbReference>
<evidence type="ECO:0000256" key="7">
    <source>
        <dbReference type="ARBA" id="ARBA00022837"/>
    </source>
</evidence>
<dbReference type="Pfam" id="PF00648">
    <property type="entry name" value="Peptidase_C2"/>
    <property type="match status" value="1"/>
</dbReference>
<dbReference type="InterPro" id="IPR011992">
    <property type="entry name" value="EF-hand-dom_pair"/>
</dbReference>
<dbReference type="Gene3D" id="3.90.70.10">
    <property type="entry name" value="Cysteine proteinases"/>
    <property type="match status" value="1"/>
</dbReference>
<dbReference type="InterPro" id="IPR002048">
    <property type="entry name" value="EF_hand_dom"/>
</dbReference>
<dbReference type="PROSITE" id="PS00018">
    <property type="entry name" value="EF_HAND_1"/>
    <property type="match status" value="1"/>
</dbReference>
<evidence type="ECO:0008006" key="15">
    <source>
        <dbReference type="Google" id="ProtNLM"/>
    </source>
</evidence>
<reference evidence="13" key="1">
    <citation type="submission" date="2022-11" db="EMBL/GenBank/DDBJ databases">
        <title>Chromosome-level genome of Pogonophryne albipinna.</title>
        <authorList>
            <person name="Jo E."/>
        </authorList>
    </citation>
    <scope>NUCLEOTIDE SEQUENCE</scope>
    <source>
        <strain evidence="13">SGF0006</strain>
        <tissue evidence="13">Muscle</tissue>
    </source>
</reference>
<feature type="active site" evidence="8 9">
    <location>
        <position position="252"/>
    </location>
</feature>
<evidence type="ECO:0000313" key="14">
    <source>
        <dbReference type="Proteomes" id="UP001219934"/>
    </source>
</evidence>
<dbReference type="InterPro" id="IPR038765">
    <property type="entry name" value="Papain-like_cys_pep_sf"/>
</dbReference>
<dbReference type="PRINTS" id="PR00704">
    <property type="entry name" value="CALPAIN"/>
</dbReference>
<keyword evidence="3" id="KW-0479">Metal-binding</keyword>
<gene>
    <name evidence="13" type="ORF">JOQ06_022082</name>
</gene>
<evidence type="ECO:0000256" key="6">
    <source>
        <dbReference type="ARBA" id="ARBA00022807"/>
    </source>
</evidence>
<protein>
    <recommendedName>
        <fullName evidence="15">Protein LTV1 homolog</fullName>
    </recommendedName>
</protein>
<dbReference type="PROSITE" id="PS00139">
    <property type="entry name" value="THIOL_PROTEASE_CYS"/>
    <property type="match status" value="1"/>
</dbReference>
<feature type="active site" evidence="8 9">
    <location>
        <position position="276"/>
    </location>
</feature>
<dbReference type="InterPro" id="IPR022684">
    <property type="entry name" value="Calpain_cysteine_protease"/>
</dbReference>
<dbReference type="GO" id="GO:0005737">
    <property type="term" value="C:cytoplasm"/>
    <property type="evidence" value="ECO:0007669"/>
    <property type="project" value="TreeGrafter"/>
</dbReference>
<evidence type="ECO:0000256" key="4">
    <source>
        <dbReference type="ARBA" id="ARBA00022737"/>
    </source>
</evidence>
<keyword evidence="14" id="KW-1185">Reference proteome</keyword>
<dbReference type="GO" id="GO:0005509">
    <property type="term" value="F:calcium ion binding"/>
    <property type="evidence" value="ECO:0007669"/>
    <property type="project" value="InterPro"/>
</dbReference>
<dbReference type="PROSITE" id="PS50203">
    <property type="entry name" value="CALPAIN_CAT"/>
    <property type="match status" value="1"/>
</dbReference>
<feature type="compositionally biased region" description="Polar residues" evidence="10">
    <location>
        <begin position="1"/>
        <end position="11"/>
    </location>
</feature>
<dbReference type="InterPro" id="IPR000169">
    <property type="entry name" value="Pept_cys_AS"/>
</dbReference>
<feature type="region of interest" description="Disordered" evidence="10">
    <location>
        <begin position="1"/>
        <end position="23"/>
    </location>
</feature>
<dbReference type="InterPro" id="IPR036213">
    <property type="entry name" value="Calpain_III_sf"/>
</dbReference>
<dbReference type="CDD" id="cd00214">
    <property type="entry name" value="Calpain_III"/>
    <property type="match status" value="1"/>
</dbReference>
<dbReference type="EMBL" id="JAPTMU010000362">
    <property type="protein sequence ID" value="KAJ4918989.1"/>
    <property type="molecule type" value="Genomic_DNA"/>
</dbReference>
<dbReference type="FunFam" id="2.60.120.380:FF:000001">
    <property type="entry name" value="Calpain-1 catalytic subunit"/>
    <property type="match status" value="1"/>
</dbReference>
<dbReference type="SUPFAM" id="SSF47473">
    <property type="entry name" value="EF-hand"/>
    <property type="match status" value="1"/>
</dbReference>
<keyword evidence="2 9" id="KW-0645">Protease</keyword>
<dbReference type="Pfam" id="PF04180">
    <property type="entry name" value="LTV"/>
    <property type="match status" value="2"/>
</dbReference>
<dbReference type="PANTHER" id="PTHR10183">
    <property type="entry name" value="CALPAIN"/>
    <property type="match status" value="1"/>
</dbReference>
<dbReference type="Pfam" id="PF01067">
    <property type="entry name" value="Calpain_III"/>
    <property type="match status" value="1"/>
</dbReference>
<evidence type="ECO:0000256" key="8">
    <source>
        <dbReference type="PIRSR" id="PIRSR622684-1"/>
    </source>
</evidence>
<keyword evidence="7" id="KW-0106">Calcium</keyword>
<dbReference type="InterPro" id="IPR033883">
    <property type="entry name" value="C2_III"/>
</dbReference>
<dbReference type="GO" id="GO:0006508">
    <property type="term" value="P:proteolysis"/>
    <property type="evidence" value="ECO:0007669"/>
    <property type="project" value="UniProtKB-KW"/>
</dbReference>
<dbReference type="InterPro" id="IPR022683">
    <property type="entry name" value="Calpain_III"/>
</dbReference>
<comment type="similarity">
    <text evidence="1">Belongs to the peptidase C2 family.</text>
</comment>
<evidence type="ECO:0000256" key="2">
    <source>
        <dbReference type="ARBA" id="ARBA00022670"/>
    </source>
</evidence>
<evidence type="ECO:0000256" key="1">
    <source>
        <dbReference type="ARBA" id="ARBA00007623"/>
    </source>
</evidence>
<feature type="domain" description="EF-hand" evidence="12">
    <location>
        <begin position="602"/>
        <end position="637"/>
    </location>
</feature>
<feature type="domain" description="Calpain catalytic" evidence="11">
    <location>
        <begin position="40"/>
        <end position="334"/>
    </location>
</feature>
<name>A0AAD6F2E0_9TELE</name>
<feature type="region of interest" description="Disordered" evidence="10">
    <location>
        <begin position="495"/>
        <end position="517"/>
    </location>
</feature>
<dbReference type="PROSITE" id="PS50222">
    <property type="entry name" value="EF_HAND_2"/>
    <property type="match status" value="1"/>
</dbReference>
<evidence type="ECO:0000313" key="13">
    <source>
        <dbReference type="EMBL" id="KAJ4918989.1"/>
    </source>
</evidence>
<dbReference type="InterPro" id="IPR018247">
    <property type="entry name" value="EF_Hand_1_Ca_BS"/>
</dbReference>
<dbReference type="SMART" id="SM00720">
    <property type="entry name" value="calpain_III"/>
    <property type="match status" value="1"/>
</dbReference>
<evidence type="ECO:0000256" key="5">
    <source>
        <dbReference type="ARBA" id="ARBA00022801"/>
    </source>
</evidence>
<dbReference type="CDD" id="cd00044">
    <property type="entry name" value="CysPc"/>
    <property type="match status" value="1"/>
</dbReference>
<dbReference type="SUPFAM" id="SSF49758">
    <property type="entry name" value="Calpain large subunit, middle domain (domain III)"/>
    <property type="match status" value="1"/>
</dbReference>
<keyword evidence="4" id="KW-0677">Repeat</keyword>
<evidence type="ECO:0000256" key="10">
    <source>
        <dbReference type="SAM" id="MobiDB-lite"/>
    </source>
</evidence>
<feature type="active site" evidence="8 9">
    <location>
        <position position="95"/>
    </location>
</feature>
<evidence type="ECO:0000256" key="9">
    <source>
        <dbReference type="PROSITE-ProRule" id="PRU00239"/>
    </source>
</evidence>
<dbReference type="GO" id="GO:0004198">
    <property type="term" value="F:calcium-dependent cysteine-type endopeptidase activity"/>
    <property type="evidence" value="ECO:0007669"/>
    <property type="project" value="InterPro"/>
</dbReference>
<evidence type="ECO:0000256" key="3">
    <source>
        <dbReference type="ARBA" id="ARBA00022723"/>
    </source>
</evidence>
<dbReference type="Proteomes" id="UP001219934">
    <property type="component" value="Unassembled WGS sequence"/>
</dbReference>
<evidence type="ECO:0000259" key="12">
    <source>
        <dbReference type="PROSITE" id="PS50222"/>
    </source>
</evidence>
<keyword evidence="6 9" id="KW-0788">Thiol protease</keyword>
<dbReference type="AlphaFoldDB" id="A0AAD6F2E0"/>
<proteinExistence type="inferred from homology"/>
<dbReference type="Gene3D" id="1.10.238.10">
    <property type="entry name" value="EF-hand"/>
    <property type="match status" value="1"/>
</dbReference>
<dbReference type="GO" id="GO:0042274">
    <property type="term" value="P:ribosomal small subunit biogenesis"/>
    <property type="evidence" value="ECO:0007669"/>
    <property type="project" value="InterPro"/>
</dbReference>